<evidence type="ECO:0000313" key="2">
    <source>
        <dbReference type="EMBL" id="VAX34923.1"/>
    </source>
</evidence>
<feature type="non-terminal residue" evidence="2">
    <location>
        <position position="1"/>
    </location>
</feature>
<protein>
    <recommendedName>
        <fullName evidence="3">Antitoxin</fullName>
    </recommendedName>
</protein>
<proteinExistence type="inferred from homology"/>
<dbReference type="SUPFAM" id="SSF143120">
    <property type="entry name" value="YefM-like"/>
    <property type="match status" value="1"/>
</dbReference>
<sequence length="78" mass="9249">KMIEVNVKELLHHFAEYKEKVKAGERVVVLERKIPIIDLTPYKKHVEKPVWKRNHYILPATKVSASNLCIKMRQEERA</sequence>
<dbReference type="InterPro" id="IPR036165">
    <property type="entry name" value="YefM-like_sf"/>
</dbReference>
<evidence type="ECO:0000256" key="1">
    <source>
        <dbReference type="ARBA" id="ARBA00009981"/>
    </source>
</evidence>
<reference evidence="2" key="1">
    <citation type="submission" date="2018-06" db="EMBL/GenBank/DDBJ databases">
        <authorList>
            <person name="Zhirakovskaya E."/>
        </authorList>
    </citation>
    <scope>NUCLEOTIDE SEQUENCE</scope>
</reference>
<comment type="similarity">
    <text evidence="1">Belongs to the phD/YefM antitoxin family.</text>
</comment>
<accession>A0A3B1DDJ4</accession>
<name>A0A3B1DDJ4_9ZZZZ</name>
<dbReference type="AlphaFoldDB" id="A0A3B1DDJ4"/>
<gene>
    <name evidence="2" type="ORF">MNBD_UNCLBAC01-1206</name>
</gene>
<organism evidence="2">
    <name type="scientific">hydrothermal vent metagenome</name>
    <dbReference type="NCBI Taxonomy" id="652676"/>
    <lineage>
        <taxon>unclassified sequences</taxon>
        <taxon>metagenomes</taxon>
        <taxon>ecological metagenomes</taxon>
    </lineage>
</organism>
<evidence type="ECO:0008006" key="3">
    <source>
        <dbReference type="Google" id="ProtNLM"/>
    </source>
</evidence>
<dbReference type="EMBL" id="UOGJ01000019">
    <property type="protein sequence ID" value="VAX34923.1"/>
    <property type="molecule type" value="Genomic_DNA"/>
</dbReference>